<proteinExistence type="predicted"/>
<gene>
    <name evidence="1" type="ORF">LCGC14_0766870</name>
</gene>
<comment type="caution">
    <text evidence="1">The sequence shown here is derived from an EMBL/GenBank/DDBJ whole genome shotgun (WGS) entry which is preliminary data.</text>
</comment>
<accession>A0A0F9QJ97</accession>
<name>A0A0F9QJ97_9ZZZZ</name>
<reference evidence="1" key="1">
    <citation type="journal article" date="2015" name="Nature">
        <title>Complex archaea that bridge the gap between prokaryotes and eukaryotes.</title>
        <authorList>
            <person name="Spang A."/>
            <person name="Saw J.H."/>
            <person name="Jorgensen S.L."/>
            <person name="Zaremba-Niedzwiedzka K."/>
            <person name="Martijn J."/>
            <person name="Lind A.E."/>
            <person name="van Eijk R."/>
            <person name="Schleper C."/>
            <person name="Guy L."/>
            <person name="Ettema T.J."/>
        </authorList>
    </citation>
    <scope>NUCLEOTIDE SEQUENCE</scope>
</reference>
<dbReference type="AlphaFoldDB" id="A0A0F9QJ97"/>
<dbReference type="EMBL" id="LAZR01001920">
    <property type="protein sequence ID" value="KKN37097.1"/>
    <property type="molecule type" value="Genomic_DNA"/>
</dbReference>
<evidence type="ECO:0000313" key="1">
    <source>
        <dbReference type="EMBL" id="KKN37097.1"/>
    </source>
</evidence>
<protein>
    <submittedName>
        <fullName evidence="1">Uncharacterized protein</fullName>
    </submittedName>
</protein>
<sequence>MGGIDVSTKSEKIGGFDKWEISSAYDTLKEAREILADEKKVAAVRIYAKQAEAAAAEVSKQLNLEKTVGNKLSKMYGKKKKNNPHKKSGGY</sequence>
<organism evidence="1">
    <name type="scientific">marine sediment metagenome</name>
    <dbReference type="NCBI Taxonomy" id="412755"/>
    <lineage>
        <taxon>unclassified sequences</taxon>
        <taxon>metagenomes</taxon>
        <taxon>ecological metagenomes</taxon>
    </lineage>
</organism>